<accession>A0ABS4Q4U7</accession>
<proteinExistence type="predicted"/>
<feature type="signal peptide" evidence="2">
    <location>
        <begin position="1"/>
        <end position="25"/>
    </location>
</feature>
<evidence type="ECO:0000256" key="1">
    <source>
        <dbReference type="SAM" id="MobiDB-lite"/>
    </source>
</evidence>
<evidence type="ECO:0000256" key="2">
    <source>
        <dbReference type="SAM" id="SignalP"/>
    </source>
</evidence>
<evidence type="ECO:0000313" key="4">
    <source>
        <dbReference type="Proteomes" id="UP000741013"/>
    </source>
</evidence>
<dbReference type="EMBL" id="JAGGMS010000001">
    <property type="protein sequence ID" value="MBP2186709.1"/>
    <property type="molecule type" value="Genomic_DNA"/>
</dbReference>
<dbReference type="Proteomes" id="UP000741013">
    <property type="component" value="Unassembled WGS sequence"/>
</dbReference>
<name>A0ABS4Q4U7_9PSEU</name>
<comment type="caution">
    <text evidence="3">The sequence shown here is derived from an EMBL/GenBank/DDBJ whole genome shotgun (WGS) entry which is preliminary data.</text>
</comment>
<organism evidence="3 4">
    <name type="scientific">Amycolatopsis magusensis</name>
    <dbReference type="NCBI Taxonomy" id="882444"/>
    <lineage>
        <taxon>Bacteria</taxon>
        <taxon>Bacillati</taxon>
        <taxon>Actinomycetota</taxon>
        <taxon>Actinomycetes</taxon>
        <taxon>Pseudonocardiales</taxon>
        <taxon>Pseudonocardiaceae</taxon>
        <taxon>Amycolatopsis</taxon>
    </lineage>
</organism>
<evidence type="ECO:0000313" key="3">
    <source>
        <dbReference type="EMBL" id="MBP2186709.1"/>
    </source>
</evidence>
<evidence type="ECO:0008006" key="5">
    <source>
        <dbReference type="Google" id="ProtNLM"/>
    </source>
</evidence>
<keyword evidence="4" id="KW-1185">Reference proteome</keyword>
<feature type="chain" id="PRO_5045913821" description="Small secreted domain" evidence="2">
    <location>
        <begin position="26"/>
        <end position="112"/>
    </location>
</feature>
<keyword evidence="2" id="KW-0732">Signal</keyword>
<sequence length="112" mass="11251">MLKKIGAVAGTVAASVVVFGGVAAAADGETARTFDDTNDGLVNANNVDVLHDVRGAVGFCGQNINVLIVQVPVHDVANGIDVPLLPAGVNSAEGQTPDNCASDVINTDDGRP</sequence>
<dbReference type="RefSeq" id="WP_209669966.1">
    <property type="nucleotide sequence ID" value="NZ_JAGGMS010000001.1"/>
</dbReference>
<feature type="region of interest" description="Disordered" evidence="1">
    <location>
        <begin position="92"/>
        <end position="112"/>
    </location>
</feature>
<reference evidence="3 4" key="1">
    <citation type="submission" date="2021-03" db="EMBL/GenBank/DDBJ databases">
        <title>Sequencing the genomes of 1000 actinobacteria strains.</title>
        <authorList>
            <person name="Klenk H.-P."/>
        </authorList>
    </citation>
    <scope>NUCLEOTIDE SEQUENCE [LARGE SCALE GENOMIC DNA]</scope>
    <source>
        <strain evidence="3 4">DSM 45510</strain>
    </source>
</reference>
<protein>
    <recommendedName>
        <fullName evidence="5">Small secreted domain</fullName>
    </recommendedName>
</protein>
<gene>
    <name evidence="3" type="ORF">JOM49_008235</name>
</gene>